<evidence type="ECO:0000256" key="2">
    <source>
        <dbReference type="SAM" id="MobiDB-lite"/>
    </source>
</evidence>
<dbReference type="AlphaFoldDB" id="A0A1E7RCM3"/>
<keyword evidence="1" id="KW-0175">Coiled coil</keyword>
<protein>
    <recommendedName>
        <fullName evidence="5">EcsC family protein</fullName>
    </recommendedName>
</protein>
<evidence type="ECO:0000256" key="1">
    <source>
        <dbReference type="SAM" id="Coils"/>
    </source>
</evidence>
<name>A0A1E7RCM3_9GAMM</name>
<dbReference type="Pfam" id="PF12787">
    <property type="entry name" value="EcsC"/>
    <property type="match status" value="1"/>
</dbReference>
<dbReference type="Proteomes" id="UP000185895">
    <property type="component" value="Unassembled WGS sequence"/>
</dbReference>
<feature type="region of interest" description="Disordered" evidence="2">
    <location>
        <begin position="403"/>
        <end position="451"/>
    </location>
</feature>
<comment type="caution">
    <text evidence="3">The sequence shown here is derived from an EMBL/GenBank/DDBJ whole genome shotgun (WGS) entry which is preliminary data.</text>
</comment>
<dbReference type="PANTHER" id="PTHR41260:SF1">
    <property type="entry name" value="PROTEIN ECSC"/>
    <property type="match status" value="1"/>
</dbReference>
<dbReference type="OrthoDB" id="5568290at2"/>
<organism evidence="3 4">
    <name type="scientific">Acinetobacter qingfengensis</name>
    <dbReference type="NCBI Taxonomy" id="1262585"/>
    <lineage>
        <taxon>Bacteria</taxon>
        <taxon>Pseudomonadati</taxon>
        <taxon>Pseudomonadota</taxon>
        <taxon>Gammaproteobacteria</taxon>
        <taxon>Moraxellales</taxon>
        <taxon>Moraxellaceae</taxon>
        <taxon>Acinetobacter</taxon>
    </lineage>
</organism>
<feature type="compositionally biased region" description="Basic residues" evidence="2">
    <location>
        <begin position="433"/>
        <end position="444"/>
    </location>
</feature>
<accession>A0A1E7RCM3</accession>
<sequence length="451" mass="50458">MSKTSAILGMVKQLKTIAKKNAASSSSKVQNHQVIEGEAKIRDPLDTDYADVQQMFRHQFPSITRQVLGRHYTTVNQLARFVVPNGLDQAADEVFKLLSDFSRQIATTDHVLHQTGQKNIEELQQNLERSQRASRAFKENNKILAVTQGAICGATGVVGAAIDLPVSVIISLKTIYEIGHVYGFELDNDEDQRAVYHALSKADIGLVAEKQTILLGLRTLQSIFKSGDYQQLQNFLGTGYSIAQFQDYFKDQQGQYKWSKLQWLHKISVLKFVTPVIGGAVAAYYNVKMIDAVAKQADEMFASARQYLQIHHDQQISVFDAYQQNRVDENKKAFIPELHESSSYQKSSSATEPKNDAIVEVQVQDKDQQQNTEQAVVEVPDDIAIQKGIEALAEQYVETPVAEKSLNPEYENQQTTHNTVPQTTQKTPSGQAKAKRSPRQKKVTKAQGSDQ</sequence>
<reference evidence="3 4" key="1">
    <citation type="submission" date="2016-09" db="EMBL/GenBank/DDBJ databases">
        <authorList>
            <person name="Capua I."/>
            <person name="De Benedictis P."/>
            <person name="Joannis T."/>
            <person name="Lombin L.H."/>
            <person name="Cattoli G."/>
        </authorList>
    </citation>
    <scope>NUCLEOTIDE SEQUENCE [LARGE SCALE GENOMIC DNA]</scope>
    <source>
        <strain evidence="3 4">ANC 4671</strain>
    </source>
</reference>
<evidence type="ECO:0000313" key="4">
    <source>
        <dbReference type="Proteomes" id="UP000185895"/>
    </source>
</evidence>
<dbReference type="InterPro" id="IPR024787">
    <property type="entry name" value="EcsC"/>
</dbReference>
<feature type="compositionally biased region" description="Polar residues" evidence="2">
    <location>
        <begin position="410"/>
        <end position="430"/>
    </location>
</feature>
<dbReference type="RefSeq" id="WP_070069442.1">
    <property type="nucleotide sequence ID" value="NZ_MKKK01000013.1"/>
</dbReference>
<gene>
    <name evidence="3" type="ORF">BJI46_10685</name>
</gene>
<dbReference type="STRING" id="1262585.BJI46_10685"/>
<evidence type="ECO:0000313" key="3">
    <source>
        <dbReference type="EMBL" id="OEY97081.1"/>
    </source>
</evidence>
<dbReference type="PANTHER" id="PTHR41260">
    <property type="entry name" value="PROTEIN ECSC"/>
    <property type="match status" value="1"/>
</dbReference>
<evidence type="ECO:0008006" key="5">
    <source>
        <dbReference type="Google" id="ProtNLM"/>
    </source>
</evidence>
<keyword evidence="4" id="KW-1185">Reference proteome</keyword>
<feature type="coiled-coil region" evidence="1">
    <location>
        <begin position="113"/>
        <end position="140"/>
    </location>
</feature>
<dbReference type="EMBL" id="MKKK01000013">
    <property type="protein sequence ID" value="OEY97081.1"/>
    <property type="molecule type" value="Genomic_DNA"/>
</dbReference>
<proteinExistence type="predicted"/>